<gene>
    <name evidence="2" type="ordered locus">Igni_1428</name>
</gene>
<protein>
    <submittedName>
        <fullName evidence="2">Uncharacterized protein</fullName>
    </submittedName>
</protein>
<keyword evidence="3" id="KW-1185">Reference proteome</keyword>
<dbReference type="AlphaFoldDB" id="A8ACF2"/>
<feature type="transmembrane region" description="Helical" evidence="1">
    <location>
        <begin position="54"/>
        <end position="87"/>
    </location>
</feature>
<feature type="transmembrane region" description="Helical" evidence="1">
    <location>
        <begin position="226"/>
        <end position="244"/>
    </location>
</feature>
<evidence type="ECO:0000256" key="1">
    <source>
        <dbReference type="SAM" id="Phobius"/>
    </source>
</evidence>
<evidence type="ECO:0000313" key="2">
    <source>
        <dbReference type="EMBL" id="ABU82604.1"/>
    </source>
</evidence>
<feature type="transmembrane region" description="Helical" evidence="1">
    <location>
        <begin position="126"/>
        <end position="153"/>
    </location>
</feature>
<organism evidence="2 3">
    <name type="scientific">Ignicoccus hospitalis (strain KIN4/I / DSM 18386 / JCM 14125)</name>
    <dbReference type="NCBI Taxonomy" id="453591"/>
    <lineage>
        <taxon>Archaea</taxon>
        <taxon>Thermoproteota</taxon>
        <taxon>Thermoprotei</taxon>
        <taxon>Desulfurococcales</taxon>
        <taxon>Desulfurococcaceae</taxon>
        <taxon>Ignicoccus</taxon>
    </lineage>
</organism>
<proteinExistence type="predicted"/>
<dbReference type="STRING" id="453591.Igni_1428"/>
<accession>A8ACF2</accession>
<keyword evidence="1" id="KW-0812">Transmembrane</keyword>
<reference evidence="2 3" key="1">
    <citation type="journal article" date="2008" name="Genome Biol.">
        <title>A genomic analysis of the archaeal system Ignicoccus hospitalis-Nanoarchaeum equitans.</title>
        <authorList>
            <person name="Podar M."/>
            <person name="Anderson I."/>
            <person name="Makarova K.S."/>
            <person name="Elkins J.G."/>
            <person name="Ivanova N."/>
            <person name="Wall M.A."/>
            <person name="Lykidis A."/>
            <person name="Mavromatis K."/>
            <person name="Sun H."/>
            <person name="Hudson M.E."/>
            <person name="Chen W."/>
            <person name="Deciu C."/>
            <person name="Hutchison D."/>
            <person name="Eads J.R."/>
            <person name="Anderson A."/>
            <person name="Fernandes F."/>
            <person name="Szeto E."/>
            <person name="Lapidus A."/>
            <person name="Kyrpides N.C."/>
            <person name="Saier M.H.Jr."/>
            <person name="Richardson P.M."/>
            <person name="Rachel R."/>
            <person name="Huber H."/>
            <person name="Eisen J.A."/>
            <person name="Koonin E.V."/>
            <person name="Keller M."/>
            <person name="Stetter K.O."/>
        </authorList>
    </citation>
    <scope>NUCLEOTIDE SEQUENCE [LARGE SCALE GENOMIC DNA]</scope>
    <source>
        <strain evidence="3">KIN4/I / DSM 18386 / JCM 14125</strain>
    </source>
</reference>
<dbReference type="eggNOG" id="arCOG00271">
    <property type="taxonomic scope" value="Archaea"/>
</dbReference>
<dbReference type="EMBL" id="CP000816">
    <property type="protein sequence ID" value="ABU82604.1"/>
    <property type="molecule type" value="Genomic_DNA"/>
</dbReference>
<dbReference type="KEGG" id="iho:Igni_1428"/>
<dbReference type="Proteomes" id="UP000000262">
    <property type="component" value="Chromosome"/>
</dbReference>
<feature type="transmembrane region" description="Helical" evidence="1">
    <location>
        <begin position="165"/>
        <end position="187"/>
    </location>
</feature>
<sequence length="333" mass="36106">MCSQLSVEALVSGIIIETSFLMFIPLVLFFDYLYFAGLRAWLEGLSKGARLAVLSGVALFWIAFVPGPLTFVGAFVVSMALGVLAFFQNVKEGIKTLLVVLSPTKARALLVEGCGSERGCFVRYLFAWPALAALAATAEALMGPLTMYIIGLMTKPPSLKGKLAVLNKLISIVIIIVAWAFAFINILKNLILPHWLLLQEYAVSGEVSKLPLTARLLAKVLGKEAAYVYVTMLVILAAYTAIRVHTALDPRRRREIMAAISPFVAYAVSMNKLGEPLTSVAYAAGVTSAYFMRSRNIDVPATLVDKVMAAFAKLGRAILEYSAPLGPLRRLLA</sequence>
<evidence type="ECO:0000313" key="3">
    <source>
        <dbReference type="Proteomes" id="UP000000262"/>
    </source>
</evidence>
<keyword evidence="1" id="KW-0472">Membrane</keyword>
<keyword evidence="1" id="KW-1133">Transmembrane helix</keyword>
<dbReference type="HOGENOM" id="CLU_833158_0_0_2"/>
<feature type="transmembrane region" description="Helical" evidence="1">
    <location>
        <begin position="20"/>
        <end position="42"/>
    </location>
</feature>
<name>A8ACF2_IGNH4</name>